<organism evidence="2">
    <name type="scientific">Tanacetum cinerariifolium</name>
    <name type="common">Dalmatian daisy</name>
    <name type="synonym">Chrysanthemum cinerariifolium</name>
    <dbReference type="NCBI Taxonomy" id="118510"/>
    <lineage>
        <taxon>Eukaryota</taxon>
        <taxon>Viridiplantae</taxon>
        <taxon>Streptophyta</taxon>
        <taxon>Embryophyta</taxon>
        <taxon>Tracheophyta</taxon>
        <taxon>Spermatophyta</taxon>
        <taxon>Magnoliopsida</taxon>
        <taxon>eudicotyledons</taxon>
        <taxon>Gunneridae</taxon>
        <taxon>Pentapetalae</taxon>
        <taxon>asterids</taxon>
        <taxon>campanulids</taxon>
        <taxon>Asterales</taxon>
        <taxon>Asteraceae</taxon>
        <taxon>Asteroideae</taxon>
        <taxon>Anthemideae</taxon>
        <taxon>Anthemidinae</taxon>
        <taxon>Tanacetum</taxon>
    </lineage>
</organism>
<feature type="region of interest" description="Disordered" evidence="1">
    <location>
        <begin position="200"/>
        <end position="222"/>
    </location>
</feature>
<accession>A0A699IQB7</accession>
<name>A0A699IQB7_TANCI</name>
<gene>
    <name evidence="2" type="ORF">Tci_541427</name>
</gene>
<evidence type="ECO:0000313" key="2">
    <source>
        <dbReference type="EMBL" id="GEZ69454.1"/>
    </source>
</evidence>
<feature type="region of interest" description="Disordered" evidence="1">
    <location>
        <begin position="88"/>
        <end position="146"/>
    </location>
</feature>
<evidence type="ECO:0008006" key="3">
    <source>
        <dbReference type="Google" id="ProtNLM"/>
    </source>
</evidence>
<evidence type="ECO:0000256" key="1">
    <source>
        <dbReference type="SAM" id="MobiDB-lite"/>
    </source>
</evidence>
<reference evidence="2" key="1">
    <citation type="journal article" date="2019" name="Sci. Rep.">
        <title>Draft genome of Tanacetum cinerariifolium, the natural source of mosquito coil.</title>
        <authorList>
            <person name="Yamashiro T."/>
            <person name="Shiraishi A."/>
            <person name="Satake H."/>
            <person name="Nakayama K."/>
        </authorList>
    </citation>
    <scope>NUCLEOTIDE SEQUENCE</scope>
</reference>
<protein>
    <recommendedName>
        <fullName evidence="3">Xylulose kinase-1</fullName>
    </recommendedName>
</protein>
<dbReference type="EMBL" id="BKCJ010311102">
    <property type="protein sequence ID" value="GEZ69454.1"/>
    <property type="molecule type" value="Genomic_DNA"/>
</dbReference>
<dbReference type="AlphaFoldDB" id="A0A699IQB7"/>
<proteinExistence type="predicted"/>
<feature type="compositionally biased region" description="Polar residues" evidence="1">
    <location>
        <begin position="110"/>
        <end position="127"/>
    </location>
</feature>
<sequence length="222" mass="24050">MADLAFAPQHNMIAYLEKTESNAEFYEIVDFLTSSTIHHSLTVSPTIYAFNIEQFWNSVTSQTINDEKQIHGIMRKDLLFTDANGITLVEGEGSENPPESQPAPFPAQPINESQIPESSSPQNTQSPRKILEGTGTPYTRGPNFPDLSVDVEAVHKEGGEGSGSGLGRQETMGGVVAHIRSEGALIQSIDPDLSIGYTVGSGEDGMKHEIDMTDPVPQTPHD</sequence>
<comment type="caution">
    <text evidence="2">The sequence shown here is derived from an EMBL/GenBank/DDBJ whole genome shotgun (WGS) entry which is preliminary data.</text>
</comment>